<evidence type="ECO:0000313" key="15">
    <source>
        <dbReference type="EMBL" id="QLL77386.1"/>
    </source>
</evidence>
<dbReference type="GO" id="GO:0006281">
    <property type="term" value="P:DNA repair"/>
    <property type="evidence" value="ECO:0007669"/>
    <property type="project" value="UniProtKB-KW"/>
</dbReference>
<dbReference type="AlphaFoldDB" id="A0A7H9EIA0"/>
<evidence type="ECO:0000256" key="10">
    <source>
        <dbReference type="ARBA" id="ARBA00023125"/>
    </source>
</evidence>
<keyword evidence="4" id="KW-0227">DNA damage</keyword>
<dbReference type="SMART" id="SM00491">
    <property type="entry name" value="HELICc2"/>
    <property type="match status" value="1"/>
</dbReference>
<keyword evidence="11" id="KW-0234">DNA repair</keyword>
<evidence type="ECO:0000256" key="1">
    <source>
        <dbReference type="ARBA" id="ARBA00022485"/>
    </source>
</evidence>
<evidence type="ECO:0000259" key="14">
    <source>
        <dbReference type="PROSITE" id="PS51193"/>
    </source>
</evidence>
<dbReference type="InterPro" id="IPR006554">
    <property type="entry name" value="Helicase-like_DEXD_c2"/>
</dbReference>
<keyword evidence="3" id="KW-0547">Nucleotide-binding</keyword>
<dbReference type="RefSeq" id="WP_180849261.1">
    <property type="nucleotide sequence ID" value="NZ_CP047418.1"/>
</dbReference>
<keyword evidence="6 15" id="KW-0347">Helicase</keyword>
<dbReference type="GO" id="GO:0051539">
    <property type="term" value="F:4 iron, 4 sulfur cluster binding"/>
    <property type="evidence" value="ECO:0007669"/>
    <property type="project" value="UniProtKB-KW"/>
</dbReference>
<evidence type="ECO:0000256" key="4">
    <source>
        <dbReference type="ARBA" id="ARBA00022763"/>
    </source>
</evidence>
<dbReference type="GO" id="GO:0005524">
    <property type="term" value="F:ATP binding"/>
    <property type="evidence" value="ECO:0007669"/>
    <property type="project" value="UniProtKB-KW"/>
</dbReference>
<organism evidence="15 16">
    <name type="scientific">Ligilactobacillus saerimneri</name>
    <dbReference type="NCBI Taxonomy" id="228229"/>
    <lineage>
        <taxon>Bacteria</taxon>
        <taxon>Bacillati</taxon>
        <taxon>Bacillota</taxon>
        <taxon>Bacilli</taxon>
        <taxon>Lactobacillales</taxon>
        <taxon>Lactobacillaceae</taxon>
        <taxon>Ligilactobacillus</taxon>
    </lineage>
</organism>
<protein>
    <submittedName>
        <fullName evidence="15">ATP-dependent DNA helicase</fullName>
    </submittedName>
</protein>
<dbReference type="InterPro" id="IPR014001">
    <property type="entry name" value="Helicase_ATP-bd"/>
</dbReference>
<keyword evidence="5" id="KW-0378">Hydrolase</keyword>
<evidence type="ECO:0000256" key="7">
    <source>
        <dbReference type="ARBA" id="ARBA00022840"/>
    </source>
</evidence>
<keyword evidence="12" id="KW-0413">Isomerase</keyword>
<dbReference type="PROSITE" id="PS51193">
    <property type="entry name" value="HELICASE_ATP_BIND_2"/>
    <property type="match status" value="1"/>
</dbReference>
<dbReference type="Gene3D" id="1.10.30.20">
    <property type="entry name" value="Bacterial XPD DNA helicase, FeS cluster domain"/>
    <property type="match status" value="1"/>
</dbReference>
<evidence type="ECO:0000256" key="6">
    <source>
        <dbReference type="ARBA" id="ARBA00022806"/>
    </source>
</evidence>
<dbReference type="InterPro" id="IPR011604">
    <property type="entry name" value="PDDEXK-like_dom_sf"/>
</dbReference>
<keyword evidence="2" id="KW-0479">Metal-binding</keyword>
<dbReference type="GO" id="GO:0016818">
    <property type="term" value="F:hydrolase activity, acting on acid anhydrides, in phosphorus-containing anhydrides"/>
    <property type="evidence" value="ECO:0007669"/>
    <property type="project" value="InterPro"/>
</dbReference>
<dbReference type="KEGG" id="lsw:GTO87_01335"/>
<dbReference type="SUPFAM" id="SSF52540">
    <property type="entry name" value="P-loop containing nucleoside triphosphate hydrolases"/>
    <property type="match status" value="1"/>
</dbReference>
<evidence type="ECO:0000256" key="12">
    <source>
        <dbReference type="ARBA" id="ARBA00023235"/>
    </source>
</evidence>
<dbReference type="GO" id="GO:0003678">
    <property type="term" value="F:DNA helicase activity"/>
    <property type="evidence" value="ECO:0007669"/>
    <property type="project" value="InterPro"/>
</dbReference>
<dbReference type="InterPro" id="IPR027417">
    <property type="entry name" value="P-loop_NTPase"/>
</dbReference>
<dbReference type="InterPro" id="IPR010614">
    <property type="entry name" value="RAD3-like_helicase_DEAD"/>
</dbReference>
<dbReference type="SMART" id="SM00488">
    <property type="entry name" value="DEXDc2"/>
    <property type="match status" value="1"/>
</dbReference>
<dbReference type="GO" id="GO:0046872">
    <property type="term" value="F:metal ion binding"/>
    <property type="evidence" value="ECO:0007669"/>
    <property type="project" value="UniProtKB-KW"/>
</dbReference>
<dbReference type="Pfam" id="PF13307">
    <property type="entry name" value="Helicase_C_2"/>
    <property type="match status" value="1"/>
</dbReference>
<dbReference type="Gene3D" id="3.90.320.10">
    <property type="match status" value="1"/>
</dbReference>
<dbReference type="Gene3D" id="3.40.50.300">
    <property type="entry name" value="P-loop containing nucleotide triphosphate hydrolases"/>
    <property type="match status" value="2"/>
</dbReference>
<name>A0A7H9EIA0_9LACO</name>
<evidence type="ECO:0000256" key="9">
    <source>
        <dbReference type="ARBA" id="ARBA00023014"/>
    </source>
</evidence>
<keyword evidence="1" id="KW-0004">4Fe-4S</keyword>
<evidence type="ECO:0000256" key="11">
    <source>
        <dbReference type="ARBA" id="ARBA00023204"/>
    </source>
</evidence>
<dbReference type="InterPro" id="IPR014013">
    <property type="entry name" value="Helic_SF1/SF2_ATP-bd_DinG/Rad3"/>
</dbReference>
<accession>A0A7H9EIA0</accession>
<dbReference type="InterPro" id="IPR006555">
    <property type="entry name" value="ATP-dep_Helicase_C"/>
</dbReference>
<gene>
    <name evidence="15" type="ORF">GTO87_01335</name>
</gene>
<dbReference type="GO" id="GO:0003677">
    <property type="term" value="F:DNA binding"/>
    <property type="evidence" value="ECO:0007669"/>
    <property type="project" value="UniProtKB-KW"/>
</dbReference>
<keyword evidence="8" id="KW-0408">Iron</keyword>
<dbReference type="Pfam" id="PF06733">
    <property type="entry name" value="DEAD_2"/>
    <property type="match status" value="1"/>
</dbReference>
<keyword evidence="10" id="KW-0238">DNA-binding</keyword>
<dbReference type="PANTHER" id="PTHR11472">
    <property type="entry name" value="DNA REPAIR DEAD HELICASE RAD3/XP-D SUBFAMILY MEMBER"/>
    <property type="match status" value="1"/>
</dbReference>
<reference evidence="15 16" key="1">
    <citation type="submission" date="2020-01" db="EMBL/GenBank/DDBJ databases">
        <title>Complete and circular genome sequences of six lactobacillus isolates from horses.</title>
        <authorList>
            <person name="Hassan H.M."/>
        </authorList>
    </citation>
    <scope>NUCLEOTIDE SEQUENCE [LARGE SCALE GENOMIC DNA]</scope>
    <source>
        <strain evidence="15 16">1A</strain>
    </source>
</reference>
<evidence type="ECO:0000256" key="3">
    <source>
        <dbReference type="ARBA" id="ARBA00022741"/>
    </source>
</evidence>
<dbReference type="Gene3D" id="1.10.275.40">
    <property type="match status" value="1"/>
</dbReference>
<keyword evidence="9" id="KW-0411">Iron-sulfur</keyword>
<dbReference type="Proteomes" id="UP000510886">
    <property type="component" value="Chromosome"/>
</dbReference>
<evidence type="ECO:0000256" key="5">
    <source>
        <dbReference type="ARBA" id="ARBA00022801"/>
    </source>
</evidence>
<dbReference type="PANTHER" id="PTHR11472:SF34">
    <property type="entry name" value="REGULATOR OF TELOMERE ELONGATION HELICASE 1"/>
    <property type="match status" value="1"/>
</dbReference>
<dbReference type="InterPro" id="IPR042493">
    <property type="entry name" value="XPD_DNA_FeS"/>
</dbReference>
<proteinExistence type="inferred from homology"/>
<comment type="similarity">
    <text evidence="13">Belongs to the helicase family. DinG subfamily.</text>
</comment>
<evidence type="ECO:0000256" key="8">
    <source>
        <dbReference type="ARBA" id="ARBA00023004"/>
    </source>
</evidence>
<dbReference type="SMART" id="SM00487">
    <property type="entry name" value="DEXDc"/>
    <property type="match status" value="1"/>
</dbReference>
<keyword evidence="7" id="KW-0067">ATP-binding</keyword>
<sequence>MDINIKEKIGIRELVEFVLKGGDLVTTSSNDYSAQEGTRIHHLLQKKWPATIAAEVDLKGKFTHADHTIQVHGRADGVRYADHLPSEILEIKTSPVAFKDLTTNTLELYWSQAKFYAHLLLTKYDLPQLKITLIYYQTTTKQITEKSVTVSRDQVKVFTKNIIASYATWLDLVADLHRQRDQAITQLEFPFSSYHQNQHELAAAVYRTIASQKKLLVEAPTGTGKTISTLFPAIKALGAGLCTRIFYLTAKRSTRMVARDTIKLLHEHRLNLHTVVLTAKDQIIFKEERDLADEDNPFLLGYYDRIRPALLDILQHEQLIDPETIWTYARKHTVDPFEYSLDISLFCDVVICDYNYLFDPLVYLQRFFTQPDPHYVFLVDEAHNLIDRSRQMYTKEISSAALVPLLSQLKDQPRRRQRLIHLLERVLDSFDALKITLQKYHQETLMMTEAATDFNKRLDTFCEFTSDWLKEHQQDELYDEIKDYFLTAHAFLKINDYYGPTFRTRLLVVNDELTIRTICLDSSHLLADSLNLGGGTVLFSATLSPLPYYREMFGLDDDTNQGLLYQLPSPFASDHLGLFVTNDIQTTYQKRPASLGQVSATIYQLLASHPGNYLIFLPSYSYLEQVVARFNRDYPEIATVCQTGTMDNEARTNFLANFVANPTSSLVGFAVLGGMFAEGIDLQGSRLAGVAIVSVGLPRINPETDELRKYFTAHHRDGFQYAYQLPGLNNVFQAAGRVIRGEDDVGVVVLIDQRFASPRYTQFYPPHWQHFQLTNSPQQLQLALKKFWHQHTD</sequence>
<feature type="domain" description="Helicase ATP-binding" evidence="14">
    <location>
        <begin position="184"/>
        <end position="448"/>
    </location>
</feature>
<evidence type="ECO:0000313" key="16">
    <source>
        <dbReference type="Proteomes" id="UP000510886"/>
    </source>
</evidence>
<evidence type="ECO:0000256" key="2">
    <source>
        <dbReference type="ARBA" id="ARBA00022723"/>
    </source>
</evidence>
<dbReference type="InterPro" id="IPR045028">
    <property type="entry name" value="DinG/Rad3-like"/>
</dbReference>
<dbReference type="EMBL" id="CP047418">
    <property type="protein sequence ID" value="QLL77386.1"/>
    <property type="molecule type" value="Genomic_DNA"/>
</dbReference>
<evidence type="ECO:0000256" key="13">
    <source>
        <dbReference type="ARBA" id="ARBA00038058"/>
    </source>
</evidence>